<evidence type="ECO:0000313" key="3">
    <source>
        <dbReference type="Proteomes" id="UP000261540"/>
    </source>
</evidence>
<keyword evidence="3" id="KW-1185">Reference proteome</keyword>
<dbReference type="GeneTree" id="ENSGT00390000011405"/>
<dbReference type="InterPro" id="IPR039495">
    <property type="entry name" value="TAF1A"/>
</dbReference>
<dbReference type="Ensembl" id="ENSPKIT00000039608.1">
    <property type="protein sequence ID" value="ENSPKIP00000015148.1"/>
    <property type="gene ID" value="ENSPKIG00000001964.1"/>
</dbReference>
<dbReference type="PANTHER" id="PTHR32122:SF1">
    <property type="entry name" value="TATA BOX-BINDING PROTEIN-ASSOCIATED FACTOR RNA POLYMERASE I SUBUNIT A"/>
    <property type="match status" value="1"/>
</dbReference>
<dbReference type="GO" id="GO:0000120">
    <property type="term" value="C:RNA polymerase I transcription regulator complex"/>
    <property type="evidence" value="ECO:0007669"/>
    <property type="project" value="InterPro"/>
</dbReference>
<dbReference type="OrthoDB" id="165342at2759"/>
<dbReference type="RefSeq" id="XP_023656443.1">
    <property type="nucleotide sequence ID" value="XM_023800675.2"/>
</dbReference>
<organism evidence="2 3">
    <name type="scientific">Paramormyrops kingsleyae</name>
    <dbReference type="NCBI Taxonomy" id="1676925"/>
    <lineage>
        <taxon>Eukaryota</taxon>
        <taxon>Metazoa</taxon>
        <taxon>Chordata</taxon>
        <taxon>Craniata</taxon>
        <taxon>Vertebrata</taxon>
        <taxon>Euteleostomi</taxon>
        <taxon>Actinopterygii</taxon>
        <taxon>Neopterygii</taxon>
        <taxon>Teleostei</taxon>
        <taxon>Osteoglossocephala</taxon>
        <taxon>Osteoglossomorpha</taxon>
        <taxon>Osteoglossiformes</taxon>
        <taxon>Mormyridae</taxon>
        <taxon>Paramormyrops</taxon>
    </lineage>
</organism>
<dbReference type="PANTHER" id="PTHR32122">
    <property type="entry name" value="TATA BOX-BINDING PROTEIN ASSOCIATED FACTOR RNA POLYMERASE I SUBUNIT A"/>
    <property type="match status" value="1"/>
</dbReference>
<proteinExistence type="predicted"/>
<reference evidence="2" key="2">
    <citation type="submission" date="2025-09" db="UniProtKB">
        <authorList>
            <consortium name="Ensembl"/>
        </authorList>
    </citation>
    <scope>IDENTIFICATION</scope>
</reference>
<dbReference type="Proteomes" id="UP000261540">
    <property type="component" value="Unplaced"/>
</dbReference>
<reference evidence="2" key="1">
    <citation type="submission" date="2025-08" db="UniProtKB">
        <authorList>
            <consortium name="Ensembl"/>
        </authorList>
    </citation>
    <scope>IDENTIFICATION</scope>
</reference>
<accession>A0A3B3R9V4</accession>
<protein>
    <submittedName>
        <fullName evidence="2">TATA box binding protein (TBP)-associated factor, RNA polymerase I, A</fullName>
    </submittedName>
</protein>
<sequence>MYATCVTLKFTRRCGEAARIADRFNRTVRPSPALGGMITNGCMLKSFKVTEEKGNPLPPQREKKPKTSPCVLRCGTAYGNLLAMDDISAEWMTSPVRDCGSDNDVSNDDDDEDDEEEEPIRKRSKWPDLPIPAPWYGETSKETGFHRSSRLCLNQIRECLLEHRWQEAAEYLISYFQTLEEISTPRQLLATEIIFRLGSEILHQHPNSKLEDVNHFFDLMKNTGVRGYLKISLEHSFHLLLTGNFDDAVRQLTTAESWRYGKQSAVQADKMKLIHAYRGFLSYLSWISKKGSSSEDDDGDVSAIQEMHTYFRQACISLQEILKLPGVWDPFVVGYVNMLEFYNDHEGALNVLKEYAYDSRFPPNPNAHVYLYRFLKRQGSTEKKQIRVLKILGALVPSHELMLELFSLLLESGTEQSLKEALDVLFNLLDDCSWKHSVAAWTCFRNMIKLLRRKKLKHLLEEGWETRKDWWPAFHFRTYHARADFQLSRQLLLMKVVVASTLVGNKCMYCRRKNELENEREARRMIKTHKKRKR</sequence>
<dbReference type="GeneID" id="111838077"/>
<feature type="region of interest" description="Disordered" evidence="1">
    <location>
        <begin position="98"/>
        <end position="126"/>
    </location>
</feature>
<dbReference type="InterPro" id="IPR052669">
    <property type="entry name" value="SL1/TIF-IB_Component"/>
</dbReference>
<feature type="compositionally biased region" description="Acidic residues" evidence="1">
    <location>
        <begin position="105"/>
        <end position="118"/>
    </location>
</feature>
<dbReference type="GO" id="GO:0006360">
    <property type="term" value="P:transcription by RNA polymerase I"/>
    <property type="evidence" value="ECO:0007669"/>
    <property type="project" value="InterPro"/>
</dbReference>
<dbReference type="GO" id="GO:0060047">
    <property type="term" value="P:heart contraction"/>
    <property type="evidence" value="ECO:0007669"/>
    <property type="project" value="Ensembl"/>
</dbReference>
<dbReference type="CTD" id="9015"/>
<dbReference type="KEGG" id="pki:111838077"/>
<evidence type="ECO:0000256" key="1">
    <source>
        <dbReference type="SAM" id="MobiDB-lite"/>
    </source>
</evidence>
<dbReference type="Pfam" id="PF14929">
    <property type="entry name" value="TAF1_subA"/>
    <property type="match status" value="1"/>
</dbReference>
<dbReference type="AlphaFoldDB" id="A0A3B3R9V4"/>
<evidence type="ECO:0000313" key="2">
    <source>
        <dbReference type="Ensembl" id="ENSPKIP00000015148.1"/>
    </source>
</evidence>
<name>A0A3B3R9V4_9TELE</name>